<comment type="caution">
    <text evidence="3">The sequence shown here is derived from an EMBL/GenBank/DDBJ whole genome shotgun (WGS) entry which is preliminary data.</text>
</comment>
<dbReference type="Pfam" id="PF03795">
    <property type="entry name" value="YCII"/>
    <property type="match status" value="1"/>
</dbReference>
<dbReference type="PANTHER" id="PTHR35174:SF3">
    <property type="entry name" value="BLL7171 PROTEIN"/>
    <property type="match status" value="1"/>
</dbReference>
<dbReference type="InterPro" id="IPR011008">
    <property type="entry name" value="Dimeric_a/b-barrel"/>
</dbReference>
<dbReference type="OrthoDB" id="668782at2"/>
<accession>A0A0L6CN74</accession>
<gene>
    <name evidence="3" type="ORF">VV01_20520</name>
</gene>
<dbReference type="Proteomes" id="UP000037397">
    <property type="component" value="Unassembled WGS sequence"/>
</dbReference>
<reference evidence="4" key="1">
    <citation type="submission" date="2015-03" db="EMBL/GenBank/DDBJ databases">
        <title>Luteipulveratus halotolerans sp. nov., a novel actinobacterium (Dermacoccaceae) from Sarawak, Malaysia.</title>
        <authorList>
            <person name="Juboi H."/>
            <person name="Basik A."/>
            <person name="Shamsul S.S."/>
            <person name="Arnold P."/>
            <person name="Schmitt E.K."/>
            <person name="Sanglier J.-J."/>
            <person name="Yeo T."/>
        </authorList>
    </citation>
    <scope>NUCLEOTIDE SEQUENCE [LARGE SCALE GENOMIC DNA]</scope>
    <source>
        <strain evidence="4">C296001</strain>
    </source>
</reference>
<keyword evidence="4" id="KW-1185">Reference proteome</keyword>
<dbReference type="InterPro" id="IPR005545">
    <property type="entry name" value="YCII"/>
</dbReference>
<dbReference type="AlphaFoldDB" id="A0A0L6CN74"/>
<evidence type="ECO:0000256" key="1">
    <source>
        <dbReference type="ARBA" id="ARBA00007689"/>
    </source>
</evidence>
<feature type="domain" description="YCII-related" evidence="2">
    <location>
        <begin position="20"/>
        <end position="111"/>
    </location>
</feature>
<dbReference type="Gene3D" id="3.30.70.1060">
    <property type="entry name" value="Dimeric alpha+beta barrel"/>
    <property type="match status" value="1"/>
</dbReference>
<dbReference type="EMBL" id="LAIR01000002">
    <property type="protein sequence ID" value="KNX38973.1"/>
    <property type="molecule type" value="Genomic_DNA"/>
</dbReference>
<dbReference type="PANTHER" id="PTHR35174">
    <property type="entry name" value="BLL7171 PROTEIN-RELATED"/>
    <property type="match status" value="1"/>
</dbReference>
<proteinExistence type="inferred from homology"/>
<dbReference type="STRING" id="1631356.VV01_20520"/>
<comment type="similarity">
    <text evidence="1">Belongs to the YciI family.</text>
</comment>
<evidence type="ECO:0000313" key="3">
    <source>
        <dbReference type="EMBL" id="KNX38973.1"/>
    </source>
</evidence>
<evidence type="ECO:0000313" key="4">
    <source>
        <dbReference type="Proteomes" id="UP000037397"/>
    </source>
</evidence>
<name>A0A0L6CN74_9MICO</name>
<sequence>MTQYMLSVMGREGDPQPSDAEVQQIYQRVDAFNQKITAAGIWVFGGGLHEVSTSTVVDGTGTDVVTTDGPFSEAKEFIGGFWVLEAPDLDAALKLAAEASQACGDPVEVRPFIDEAQFLAEHGIDA</sequence>
<dbReference type="PATRIC" id="fig|1631356.3.peg.4125"/>
<evidence type="ECO:0000259" key="2">
    <source>
        <dbReference type="Pfam" id="PF03795"/>
    </source>
</evidence>
<dbReference type="SUPFAM" id="SSF54909">
    <property type="entry name" value="Dimeric alpha+beta barrel"/>
    <property type="match status" value="1"/>
</dbReference>
<organism evidence="3 4">
    <name type="scientific">Luteipulveratus halotolerans</name>
    <dbReference type="NCBI Taxonomy" id="1631356"/>
    <lineage>
        <taxon>Bacteria</taxon>
        <taxon>Bacillati</taxon>
        <taxon>Actinomycetota</taxon>
        <taxon>Actinomycetes</taxon>
        <taxon>Micrococcales</taxon>
        <taxon>Dermacoccaceae</taxon>
        <taxon>Luteipulveratus</taxon>
    </lineage>
</organism>
<dbReference type="RefSeq" id="WP_050671511.1">
    <property type="nucleotide sequence ID" value="NZ_LAIR01000002.1"/>
</dbReference>
<protein>
    <submittedName>
        <fullName evidence="3">DGPFAETKE family protein</fullName>
    </submittedName>
</protein>